<reference evidence="1 2" key="1">
    <citation type="journal article" date="2021" name="Sci. Rep.">
        <title>The genome of the diatom Chaetoceros tenuissimus carries an ancient integrated fragment of an extant virus.</title>
        <authorList>
            <person name="Hongo Y."/>
            <person name="Kimura K."/>
            <person name="Takaki Y."/>
            <person name="Yoshida Y."/>
            <person name="Baba S."/>
            <person name="Kobayashi G."/>
            <person name="Nagasaki K."/>
            <person name="Hano T."/>
            <person name="Tomaru Y."/>
        </authorList>
    </citation>
    <scope>NUCLEOTIDE SEQUENCE [LARGE SCALE GENOMIC DNA]</scope>
    <source>
        <strain evidence="1 2">NIES-3715</strain>
    </source>
</reference>
<evidence type="ECO:0000313" key="1">
    <source>
        <dbReference type="EMBL" id="GFH45256.1"/>
    </source>
</evidence>
<protein>
    <submittedName>
        <fullName evidence="1">Uncharacterized protein</fullName>
    </submittedName>
</protein>
<comment type="caution">
    <text evidence="1">The sequence shown here is derived from an EMBL/GenBank/DDBJ whole genome shotgun (WGS) entry which is preliminary data.</text>
</comment>
<dbReference type="Gene3D" id="1.10.238.10">
    <property type="entry name" value="EF-hand"/>
    <property type="match status" value="1"/>
</dbReference>
<sequence length="186" mass="21685">MDHSDHYSYRRRTDAQKVTFMSRLKQTFPTQHEVNVRDIILLYGGTEKLSAVFAKLFALLLDQEGEVLGTFDVGAYVRCVSSFCVLSNREIIKLLFKVLDEDDYGVVHMNDVVKTLNDGVNVLRLRSSGSLSYEQFETFLQQRPKMTFEVFLLQDNMRKVLGKSFWLAKMKKFKKAREIAVKEYYN</sequence>
<name>A0AAD3H006_9STRA</name>
<organism evidence="1 2">
    <name type="scientific">Chaetoceros tenuissimus</name>
    <dbReference type="NCBI Taxonomy" id="426638"/>
    <lineage>
        <taxon>Eukaryota</taxon>
        <taxon>Sar</taxon>
        <taxon>Stramenopiles</taxon>
        <taxon>Ochrophyta</taxon>
        <taxon>Bacillariophyta</taxon>
        <taxon>Coscinodiscophyceae</taxon>
        <taxon>Chaetocerotophycidae</taxon>
        <taxon>Chaetocerotales</taxon>
        <taxon>Chaetocerotaceae</taxon>
        <taxon>Chaetoceros</taxon>
    </lineage>
</organism>
<gene>
    <name evidence="1" type="ORF">CTEN210_01730</name>
</gene>
<dbReference type="Proteomes" id="UP001054902">
    <property type="component" value="Unassembled WGS sequence"/>
</dbReference>
<keyword evidence="2" id="KW-1185">Reference proteome</keyword>
<accession>A0AAD3H006</accession>
<proteinExistence type="predicted"/>
<evidence type="ECO:0000313" key="2">
    <source>
        <dbReference type="Proteomes" id="UP001054902"/>
    </source>
</evidence>
<dbReference type="EMBL" id="BLLK01000020">
    <property type="protein sequence ID" value="GFH45256.1"/>
    <property type="molecule type" value="Genomic_DNA"/>
</dbReference>
<dbReference type="SUPFAM" id="SSF47473">
    <property type="entry name" value="EF-hand"/>
    <property type="match status" value="1"/>
</dbReference>
<dbReference type="AlphaFoldDB" id="A0AAD3H006"/>
<dbReference type="InterPro" id="IPR011992">
    <property type="entry name" value="EF-hand-dom_pair"/>
</dbReference>